<dbReference type="EMBL" id="CM000786">
    <property type="protein sequence ID" value="AQK44158.1"/>
    <property type="molecule type" value="Genomic_DNA"/>
</dbReference>
<reference evidence="3" key="2">
    <citation type="submission" date="2015-12" db="EMBL/GenBank/DDBJ databases">
        <title>Update maize B73 reference genome by single molecule sequencing technologies.</title>
        <authorList>
            <consortium name="Maize Genome Sequencing Project"/>
            <person name="Ware D."/>
        </authorList>
    </citation>
    <scope>NUCLEOTIDE SEQUENCE</scope>
    <source>
        <tissue evidence="3">Seedling</tissue>
    </source>
</reference>
<dbReference type="SUPFAM" id="SSF55909">
    <property type="entry name" value="Pentein"/>
    <property type="match status" value="1"/>
</dbReference>
<dbReference type="GO" id="GO:0004668">
    <property type="term" value="F:protein-arginine deiminase activity"/>
    <property type="evidence" value="ECO:0007669"/>
    <property type="project" value="InterPro"/>
</dbReference>
<dbReference type="KEGG" id="zma:100280344"/>
<evidence type="ECO:0000256" key="1">
    <source>
        <dbReference type="ARBA" id="ARBA00022801"/>
    </source>
</evidence>
<dbReference type="OMA" id="IGVDCNT"/>
<dbReference type="AlphaFoldDB" id="B8A3B1"/>
<sequence>MTKLEIENELKDFLGVSKVIWIPRGLYGDEDTNGHVDNMCCFIKPGVILLSWTDDEKDYQYERSVEALSVLSQSVDAKGRQLQVVKIHVPGPLYMTEEEAQGVVSSGHSVPRPAGTRLAASYVNFYIANGGIIAPSFGDRWDEEAYAVLQKAFPDHEVVMVEGGREIALGGGNIHCITQQQPVRPS</sequence>
<dbReference type="PANTHER" id="PTHR31377">
    <property type="entry name" value="AGMATINE DEIMINASE-RELATED"/>
    <property type="match status" value="1"/>
</dbReference>
<evidence type="ECO:0000313" key="2">
    <source>
        <dbReference type="EMBL" id="ACL54660.1"/>
    </source>
</evidence>
<dbReference type="OrthoDB" id="544103at2759"/>
<dbReference type="EMBL" id="BT056053">
    <property type="protein sequence ID" value="ACL54660.1"/>
    <property type="molecule type" value="mRNA"/>
</dbReference>
<gene>
    <name evidence="3" type="ORF">ZEAMMB73_Zm00001d025644</name>
</gene>
<dbReference type="GO" id="GO:0009446">
    <property type="term" value="P:putrescine biosynthetic process"/>
    <property type="evidence" value="ECO:0007669"/>
    <property type="project" value="InterPro"/>
</dbReference>
<accession>B8A3B1</accession>
<dbReference type="InterPro" id="IPR007466">
    <property type="entry name" value="Peptidyl-Arg-deiminase_porph"/>
</dbReference>
<dbReference type="ExpressionAtlas" id="B8A3B1">
    <property type="expression patterns" value="baseline and differential"/>
</dbReference>
<organism evidence="2">
    <name type="scientific">Zea mays</name>
    <name type="common">Maize</name>
    <dbReference type="NCBI Taxonomy" id="4577"/>
    <lineage>
        <taxon>Eukaryota</taxon>
        <taxon>Viridiplantae</taxon>
        <taxon>Streptophyta</taxon>
        <taxon>Embryophyta</taxon>
        <taxon>Tracheophyta</taxon>
        <taxon>Spermatophyta</taxon>
        <taxon>Magnoliopsida</taxon>
        <taxon>Liliopsida</taxon>
        <taxon>Poales</taxon>
        <taxon>Poaceae</taxon>
        <taxon>PACMAD clade</taxon>
        <taxon>Panicoideae</taxon>
        <taxon>Andropogonodae</taxon>
        <taxon>Andropogoneae</taxon>
        <taxon>Tripsacinae</taxon>
        <taxon>Zea</taxon>
    </lineage>
</organism>
<dbReference type="PANTHER" id="PTHR31377:SF2">
    <property type="entry name" value="AGMATINE DEIMINASE"/>
    <property type="match status" value="1"/>
</dbReference>
<name>B8A3B1_MAIZE</name>
<proteinExistence type="evidence at transcript level"/>
<keyword evidence="1" id="KW-0378">Hydrolase</keyword>
<dbReference type="Gene3D" id="3.75.10.10">
    <property type="entry name" value="L-arginine/glycine Amidinotransferase, Chain A"/>
    <property type="match status" value="1"/>
</dbReference>
<reference evidence="2" key="1">
    <citation type="journal article" date="2009" name="PLoS Genet.">
        <title>Sequencing, mapping, and analysis of 27,455 maize full-length cDNAs.</title>
        <authorList>
            <person name="Soderlund C."/>
            <person name="Descour A."/>
            <person name="Kudrna D."/>
            <person name="Bomhoff M."/>
            <person name="Boyd L."/>
            <person name="Currie J."/>
            <person name="Angelova A."/>
            <person name="Collura K."/>
            <person name="Wissotski M."/>
            <person name="Ashley E."/>
            <person name="Morrow D."/>
            <person name="Fernandes J."/>
            <person name="Walbot V."/>
            <person name="Yu Y."/>
        </authorList>
    </citation>
    <scope>NUCLEOTIDE SEQUENCE</scope>
    <source>
        <strain evidence="2">B73</strain>
    </source>
</reference>
<evidence type="ECO:0000313" key="3">
    <source>
        <dbReference type="EMBL" id="AQK44158.1"/>
    </source>
</evidence>
<dbReference type="Pfam" id="PF04371">
    <property type="entry name" value="PAD_porph"/>
    <property type="match status" value="1"/>
</dbReference>
<protein>
    <submittedName>
        <fullName evidence="3">Agmatine deiminase</fullName>
    </submittedName>
</protein>